<dbReference type="AlphaFoldDB" id="A0A3A8Q6G3"/>
<name>A0A3A8Q6G3_9BACT</name>
<protein>
    <submittedName>
        <fullName evidence="1">Uncharacterized protein</fullName>
    </submittedName>
</protein>
<dbReference type="EMBL" id="RAWK01000107">
    <property type="protein sequence ID" value="RKH64289.1"/>
    <property type="molecule type" value="Genomic_DNA"/>
</dbReference>
<evidence type="ECO:0000313" key="2">
    <source>
        <dbReference type="Proteomes" id="UP000267003"/>
    </source>
</evidence>
<comment type="caution">
    <text evidence="1">The sequence shown here is derived from an EMBL/GenBank/DDBJ whole genome shotgun (WGS) entry which is preliminary data.</text>
</comment>
<sequence>MISQAGVSNHPISFNINDVAINGATVTNAGFETATGFTGCYDTGTFHGGVESYKLSFPGATTSAAGDNSTISLTL</sequence>
<gene>
    <name evidence="1" type="ORF">D7W81_18815</name>
</gene>
<proteinExistence type="predicted"/>
<evidence type="ECO:0000313" key="1">
    <source>
        <dbReference type="EMBL" id="RKH64289.1"/>
    </source>
</evidence>
<accession>A0A3A8Q6G3</accession>
<keyword evidence="2" id="KW-1185">Reference proteome</keyword>
<dbReference type="Proteomes" id="UP000267003">
    <property type="component" value="Unassembled WGS sequence"/>
</dbReference>
<reference evidence="2" key="1">
    <citation type="submission" date="2018-09" db="EMBL/GenBank/DDBJ databases">
        <authorList>
            <person name="Livingstone P.G."/>
            <person name="Whitworth D.E."/>
        </authorList>
    </citation>
    <scope>NUCLEOTIDE SEQUENCE [LARGE SCALE GENOMIC DNA]</scope>
    <source>
        <strain evidence="2">AB050A</strain>
    </source>
</reference>
<organism evidence="1 2">
    <name type="scientific">Corallococcus aberystwythensis</name>
    <dbReference type="NCBI Taxonomy" id="2316722"/>
    <lineage>
        <taxon>Bacteria</taxon>
        <taxon>Pseudomonadati</taxon>
        <taxon>Myxococcota</taxon>
        <taxon>Myxococcia</taxon>
        <taxon>Myxococcales</taxon>
        <taxon>Cystobacterineae</taxon>
        <taxon>Myxococcaceae</taxon>
        <taxon>Corallococcus</taxon>
    </lineage>
</organism>